<dbReference type="EMBL" id="VMSJ01000001">
    <property type="protein sequence ID" value="TVT28772.1"/>
    <property type="molecule type" value="Genomic_DNA"/>
</dbReference>
<evidence type="ECO:0000313" key="4">
    <source>
        <dbReference type="Proteomes" id="UP000315103"/>
    </source>
</evidence>
<feature type="transmembrane region" description="Helical" evidence="1">
    <location>
        <begin position="211"/>
        <end position="229"/>
    </location>
</feature>
<dbReference type="OrthoDB" id="2386713at2"/>
<dbReference type="PANTHER" id="PTHR30590:SF2">
    <property type="entry name" value="INNER MEMBRANE PROTEIN"/>
    <property type="match status" value="1"/>
</dbReference>
<keyword evidence="1" id="KW-0472">Membrane</keyword>
<feature type="domain" description="DUF418" evidence="2">
    <location>
        <begin position="245"/>
        <end position="364"/>
    </location>
</feature>
<reference evidence="3 4" key="1">
    <citation type="submission" date="2019-07" db="EMBL/GenBank/DDBJ databases">
        <title>Salinicoccus cyprini sp. nov., isolated from gastro-intestinal tract of mirror carp, Cyprinus carpio var. specularis, collected from Gobind Sagar Reservoir, Himachal Pradesh, India.</title>
        <authorList>
            <person name="Talwar C."/>
            <person name="Singh A.K."/>
            <person name="Lal R."/>
            <person name="Negi R.K."/>
        </authorList>
    </citation>
    <scope>NUCLEOTIDE SEQUENCE [LARGE SCALE GENOMIC DNA]</scope>
    <source>
        <strain evidence="3 4">CT19</strain>
    </source>
</reference>
<comment type="caution">
    <text evidence="3">The sequence shown here is derived from an EMBL/GenBank/DDBJ whole genome shotgun (WGS) entry which is preliminary data.</text>
</comment>
<feature type="transmembrane region" description="Helical" evidence="1">
    <location>
        <begin position="120"/>
        <end position="136"/>
    </location>
</feature>
<dbReference type="Proteomes" id="UP000315103">
    <property type="component" value="Unassembled WGS sequence"/>
</dbReference>
<evidence type="ECO:0000256" key="1">
    <source>
        <dbReference type="SAM" id="Phobius"/>
    </source>
</evidence>
<evidence type="ECO:0000259" key="2">
    <source>
        <dbReference type="Pfam" id="PF04235"/>
    </source>
</evidence>
<feature type="transmembrane region" description="Helical" evidence="1">
    <location>
        <begin position="343"/>
        <end position="362"/>
    </location>
</feature>
<feature type="transmembrane region" description="Helical" evidence="1">
    <location>
        <begin position="143"/>
        <end position="163"/>
    </location>
</feature>
<feature type="transmembrane region" description="Helical" evidence="1">
    <location>
        <begin position="281"/>
        <end position="300"/>
    </location>
</feature>
<dbReference type="InterPro" id="IPR007349">
    <property type="entry name" value="DUF418"/>
</dbReference>
<gene>
    <name evidence="3" type="ORF">FO441_00390</name>
</gene>
<dbReference type="AlphaFoldDB" id="A0A558AWY6"/>
<dbReference type="PANTHER" id="PTHR30590">
    <property type="entry name" value="INNER MEMBRANE PROTEIN"/>
    <property type="match status" value="1"/>
</dbReference>
<sequence length="384" mass="42410">MLRYTYISLTMERSDLINDRQRPSMLLGIILIGVLLLNGLHFMMPFDALNPYEYLSGSNLSSYQVLDIFIGGAIVPLVALAIGYTIHQFKSYGIGNLAKITAFVLALGIVQTFFIFAFDFLPGLALMTLVALFFLRTGSAVTFISGMALFLFHLVANVLVSLFTDIGSPSDIIYTALQDVNNYTSVFTNTDYFAMISLNIEIFSANGPSTLYGLVFTVLPWLLIGISLGQIGIAKFAKSNLLLSTFLFIILAGGGMAIKIIQVLTLGSYSGRLLAENFGGPVLALGYFVLLIQLTVMVPARILEIFGRMGRYALTLYILSNVIFMLIFYGIGMRLYGELEITGMIWMALVVYIFLMVLATVMHRFKISSLEKLFTNNSENGINK</sequence>
<organism evidence="3 4">
    <name type="scientific">Salinicoccus cyprini</name>
    <dbReference type="NCBI Taxonomy" id="2493691"/>
    <lineage>
        <taxon>Bacteria</taxon>
        <taxon>Bacillati</taxon>
        <taxon>Bacillota</taxon>
        <taxon>Bacilli</taxon>
        <taxon>Bacillales</taxon>
        <taxon>Staphylococcaceae</taxon>
        <taxon>Salinicoccus</taxon>
    </lineage>
</organism>
<accession>A0A558AWY6</accession>
<keyword evidence="4" id="KW-1185">Reference proteome</keyword>
<feature type="transmembrane region" description="Helical" evidence="1">
    <location>
        <begin position="96"/>
        <end position="114"/>
    </location>
</feature>
<keyword evidence="1" id="KW-0812">Transmembrane</keyword>
<name>A0A558AWY6_9STAP</name>
<keyword evidence="1" id="KW-1133">Transmembrane helix</keyword>
<feature type="transmembrane region" description="Helical" evidence="1">
    <location>
        <begin position="25"/>
        <end position="43"/>
    </location>
</feature>
<dbReference type="Pfam" id="PF04235">
    <property type="entry name" value="DUF418"/>
    <property type="match status" value="1"/>
</dbReference>
<dbReference type="InterPro" id="IPR052529">
    <property type="entry name" value="Bact_Transport_Assoc"/>
</dbReference>
<proteinExistence type="predicted"/>
<protein>
    <submittedName>
        <fullName evidence="3">DUF418 domain-containing protein</fullName>
    </submittedName>
</protein>
<feature type="transmembrane region" description="Helical" evidence="1">
    <location>
        <begin position="63"/>
        <end position="84"/>
    </location>
</feature>
<feature type="transmembrane region" description="Helical" evidence="1">
    <location>
        <begin position="241"/>
        <end position="261"/>
    </location>
</feature>
<evidence type="ECO:0000313" key="3">
    <source>
        <dbReference type="EMBL" id="TVT28772.1"/>
    </source>
</evidence>
<feature type="transmembrane region" description="Helical" evidence="1">
    <location>
        <begin position="312"/>
        <end position="331"/>
    </location>
</feature>